<dbReference type="AlphaFoldDB" id="A0A5C8PDG3"/>
<keyword evidence="4 7" id="KW-1133">Transmembrane helix</keyword>
<keyword evidence="2" id="KW-1003">Cell membrane</keyword>
<dbReference type="Pfam" id="PF02743">
    <property type="entry name" value="dCache_1"/>
    <property type="match status" value="1"/>
</dbReference>
<evidence type="ECO:0000256" key="4">
    <source>
        <dbReference type="ARBA" id="ARBA00022989"/>
    </source>
</evidence>
<dbReference type="GO" id="GO:0035556">
    <property type="term" value="P:intracellular signal transduction"/>
    <property type="evidence" value="ECO:0007669"/>
    <property type="project" value="InterPro"/>
</dbReference>
<dbReference type="CDD" id="cd18774">
    <property type="entry name" value="PDC2_HK_sensor"/>
    <property type="match status" value="1"/>
</dbReference>
<dbReference type="Pfam" id="PF00211">
    <property type="entry name" value="Guanylate_cyc"/>
    <property type="match status" value="1"/>
</dbReference>
<evidence type="ECO:0000256" key="7">
    <source>
        <dbReference type="SAM" id="Phobius"/>
    </source>
</evidence>
<evidence type="ECO:0000256" key="6">
    <source>
        <dbReference type="SAM" id="MobiDB-lite"/>
    </source>
</evidence>
<dbReference type="EMBL" id="VDUZ01000041">
    <property type="protein sequence ID" value="TXL71599.1"/>
    <property type="molecule type" value="Genomic_DNA"/>
</dbReference>
<reference evidence="11 12" key="1">
    <citation type="submission" date="2019-06" db="EMBL/GenBank/DDBJ databases">
        <title>New taxonomy in bacterial strain CC-CFT640, isolated from vineyard.</title>
        <authorList>
            <person name="Lin S.-Y."/>
            <person name="Tsai C.-F."/>
            <person name="Young C.-C."/>
        </authorList>
    </citation>
    <scope>NUCLEOTIDE SEQUENCE [LARGE SCALE GENOMIC DNA]</scope>
    <source>
        <strain evidence="11 12">CC-CFT640</strain>
    </source>
</reference>
<evidence type="ECO:0000256" key="5">
    <source>
        <dbReference type="ARBA" id="ARBA00023136"/>
    </source>
</evidence>
<protein>
    <recommendedName>
        <fullName evidence="13">GAF domain-containing protein</fullName>
    </recommendedName>
</protein>
<dbReference type="InterPro" id="IPR001054">
    <property type="entry name" value="A/G_cyclase"/>
</dbReference>
<dbReference type="GO" id="GO:0009190">
    <property type="term" value="P:cyclic nucleotide biosynthetic process"/>
    <property type="evidence" value="ECO:0007669"/>
    <property type="project" value="InterPro"/>
</dbReference>
<feature type="transmembrane region" description="Helical" evidence="7">
    <location>
        <begin position="34"/>
        <end position="54"/>
    </location>
</feature>
<evidence type="ECO:0000259" key="9">
    <source>
        <dbReference type="Pfam" id="PF01590"/>
    </source>
</evidence>
<dbReference type="InterPro" id="IPR029151">
    <property type="entry name" value="Sensor-like_sf"/>
</dbReference>
<evidence type="ECO:0000256" key="1">
    <source>
        <dbReference type="ARBA" id="ARBA00004651"/>
    </source>
</evidence>
<dbReference type="Gene3D" id="3.30.70.1230">
    <property type="entry name" value="Nucleotide cyclase"/>
    <property type="match status" value="1"/>
</dbReference>
<comment type="caution">
    <text evidence="11">The sequence shown here is derived from an EMBL/GenBank/DDBJ whole genome shotgun (WGS) entry which is preliminary data.</text>
</comment>
<feature type="domain" description="Cache" evidence="10">
    <location>
        <begin position="158"/>
        <end position="337"/>
    </location>
</feature>
<dbReference type="RefSeq" id="WP_147850511.1">
    <property type="nucleotide sequence ID" value="NZ_VDUZ01000041.1"/>
</dbReference>
<dbReference type="GO" id="GO:0004016">
    <property type="term" value="F:adenylate cyclase activity"/>
    <property type="evidence" value="ECO:0007669"/>
    <property type="project" value="UniProtKB-ARBA"/>
</dbReference>
<dbReference type="GO" id="GO:0005886">
    <property type="term" value="C:plasma membrane"/>
    <property type="evidence" value="ECO:0007669"/>
    <property type="project" value="UniProtKB-SubCell"/>
</dbReference>
<dbReference type="SUPFAM" id="SSF55073">
    <property type="entry name" value="Nucleotide cyclase"/>
    <property type="match status" value="1"/>
</dbReference>
<dbReference type="SUPFAM" id="SSF55781">
    <property type="entry name" value="GAF domain-like"/>
    <property type="match status" value="1"/>
</dbReference>
<keyword evidence="3 7" id="KW-0812">Transmembrane</keyword>
<dbReference type="Proteomes" id="UP000321638">
    <property type="component" value="Unassembled WGS sequence"/>
</dbReference>
<evidence type="ECO:0000259" key="10">
    <source>
        <dbReference type="Pfam" id="PF02743"/>
    </source>
</evidence>
<sequence length="792" mass="83533">MTASPSSTTTTTIAPAVGAGDSGSRWRRLARHGLPIAGVIVVTMLITAIGAYIYESNRRGAVSLSNDLIDAIDRRIAVQLHTYLSPAEQFLELAGEMAAARGVFSGGTAIEPFTLQALPRTTTITGFSYADPDGNFMFVVRNPQGGYDTKLVDRRDSGRRVTWTRRDAAGAVTGRSEDPDDTFDPRERPWYTGAVAARGRYWTDTYLFFTLRKPGITLATPRYDPNGKLGAVLAVDLELASLCTFLKQLEIGVSGKAIVVDHDGRVVAYPSDDWLPADRAGAAAPRLDELGDPVLTRVFNRLRVEGYGRKLLDLGDRRIIVSSEPLKTLIGRDWAIVIIVPETDFIGFVTASGWIALALSALVVLIVAALATTMAWRGIGAERRAAAATVRQGVLESHARAFAELARTPAVMDRTVADGLRQALESAATTLGARRAGAWRLDAAGRTLRCEDSFDRDAAAHTAGLELHRDELPNLFAALAQGEPIDALQAGDDRRTAELSAAYLAPLGVASVYVAPIGAAGRPLGMLLVEEPRRGDRGTGLAEFCAALASLFALRFAGADAGAPAPAAPDRSASRPAVDKAAGGAAAARATSLRSALMQRGAAAEGLGPGQMDRTAVAVVKLPDWLSAAERPAGSANGTVMDTLVQEIRHAVEQGGIGYAALMDDQVVLVALSAPGTEAEASARRMALTVLDLRDRLLKAEEALAVGLGFRLAIDIGPVMVSGVDGDAATCNIWGGAVGVAKALAAAAGPRTISASETTYELLSDDFLFRPVGRYFLPETGTMRTFVLVGPI</sequence>
<evidence type="ECO:0000313" key="11">
    <source>
        <dbReference type="EMBL" id="TXL71599.1"/>
    </source>
</evidence>
<proteinExistence type="predicted"/>
<keyword evidence="5 7" id="KW-0472">Membrane</keyword>
<evidence type="ECO:0000256" key="2">
    <source>
        <dbReference type="ARBA" id="ARBA00022475"/>
    </source>
</evidence>
<accession>A0A5C8PDG3</accession>
<feature type="region of interest" description="Disordered" evidence="6">
    <location>
        <begin position="1"/>
        <end position="23"/>
    </location>
</feature>
<dbReference type="InterPro" id="IPR003018">
    <property type="entry name" value="GAF"/>
</dbReference>
<dbReference type="InterPro" id="IPR029016">
    <property type="entry name" value="GAF-like_dom_sf"/>
</dbReference>
<gene>
    <name evidence="11" type="ORF">FHP25_29105</name>
</gene>
<organism evidence="11 12">
    <name type="scientific">Vineibacter terrae</name>
    <dbReference type="NCBI Taxonomy" id="2586908"/>
    <lineage>
        <taxon>Bacteria</taxon>
        <taxon>Pseudomonadati</taxon>
        <taxon>Pseudomonadota</taxon>
        <taxon>Alphaproteobacteria</taxon>
        <taxon>Hyphomicrobiales</taxon>
        <taxon>Vineibacter</taxon>
    </lineage>
</organism>
<comment type="subcellular location">
    <subcellularLocation>
        <location evidence="1">Cell membrane</location>
        <topology evidence="1">Multi-pass membrane protein</topology>
    </subcellularLocation>
</comment>
<evidence type="ECO:0000256" key="3">
    <source>
        <dbReference type="ARBA" id="ARBA00022692"/>
    </source>
</evidence>
<evidence type="ECO:0000259" key="8">
    <source>
        <dbReference type="Pfam" id="PF00211"/>
    </source>
</evidence>
<dbReference type="OrthoDB" id="7293398at2"/>
<evidence type="ECO:0008006" key="13">
    <source>
        <dbReference type="Google" id="ProtNLM"/>
    </source>
</evidence>
<dbReference type="CDD" id="cd12913">
    <property type="entry name" value="PDC1_MCP_like"/>
    <property type="match status" value="1"/>
</dbReference>
<keyword evidence="12" id="KW-1185">Reference proteome</keyword>
<dbReference type="SUPFAM" id="SSF103190">
    <property type="entry name" value="Sensory domain-like"/>
    <property type="match status" value="1"/>
</dbReference>
<dbReference type="Gene3D" id="3.30.450.20">
    <property type="entry name" value="PAS domain"/>
    <property type="match status" value="1"/>
</dbReference>
<feature type="compositionally biased region" description="Low complexity" evidence="6">
    <location>
        <begin position="1"/>
        <end position="16"/>
    </location>
</feature>
<dbReference type="InterPro" id="IPR029787">
    <property type="entry name" value="Nucleotide_cyclase"/>
</dbReference>
<evidence type="ECO:0000313" key="12">
    <source>
        <dbReference type="Proteomes" id="UP000321638"/>
    </source>
</evidence>
<dbReference type="InterPro" id="IPR033479">
    <property type="entry name" value="dCache_1"/>
</dbReference>
<dbReference type="Pfam" id="PF01590">
    <property type="entry name" value="GAF"/>
    <property type="match status" value="1"/>
</dbReference>
<dbReference type="Gene3D" id="3.30.450.40">
    <property type="match status" value="1"/>
</dbReference>
<feature type="domain" description="GAF" evidence="9">
    <location>
        <begin position="420"/>
        <end position="537"/>
    </location>
</feature>
<feature type="transmembrane region" description="Helical" evidence="7">
    <location>
        <begin position="354"/>
        <end position="376"/>
    </location>
</feature>
<feature type="domain" description="Guanylate cyclase" evidence="8">
    <location>
        <begin position="674"/>
        <end position="789"/>
    </location>
</feature>
<name>A0A5C8PDG3_9HYPH</name>